<feature type="transmembrane region" description="Helical" evidence="8">
    <location>
        <begin position="21"/>
        <end position="45"/>
    </location>
</feature>
<dbReference type="SUPFAM" id="SSF141523">
    <property type="entry name" value="L,D-transpeptidase catalytic domain-like"/>
    <property type="match status" value="1"/>
</dbReference>
<dbReference type="AlphaFoldDB" id="A0A852VP69"/>
<keyword evidence="2" id="KW-0808">Transferase</keyword>
<dbReference type="PANTHER" id="PTHR30582">
    <property type="entry name" value="L,D-TRANSPEPTIDASE"/>
    <property type="match status" value="1"/>
</dbReference>
<dbReference type="Proteomes" id="UP000554054">
    <property type="component" value="Unassembled WGS sequence"/>
</dbReference>
<protein>
    <submittedName>
        <fullName evidence="10">Peptidoglycan hydrolase-like protein with peptidoglycan-binding domain</fullName>
    </submittedName>
</protein>
<dbReference type="GO" id="GO:0005576">
    <property type="term" value="C:extracellular region"/>
    <property type="evidence" value="ECO:0007669"/>
    <property type="project" value="TreeGrafter"/>
</dbReference>
<keyword evidence="5 6" id="KW-0961">Cell wall biogenesis/degradation</keyword>
<dbReference type="PROSITE" id="PS52029">
    <property type="entry name" value="LD_TPASE"/>
    <property type="match status" value="1"/>
</dbReference>
<feature type="active site" description="Nucleophile" evidence="6">
    <location>
        <position position="297"/>
    </location>
</feature>
<evidence type="ECO:0000256" key="7">
    <source>
        <dbReference type="SAM" id="MobiDB-lite"/>
    </source>
</evidence>
<keyword evidence="8" id="KW-0472">Membrane</keyword>
<comment type="caution">
    <text evidence="10">The sequence shown here is derived from an EMBL/GenBank/DDBJ whole genome shotgun (WGS) entry which is preliminary data.</text>
</comment>
<dbReference type="EMBL" id="JACCAE010000001">
    <property type="protein sequence ID" value="NYF97498.1"/>
    <property type="molecule type" value="Genomic_DNA"/>
</dbReference>
<reference evidence="10 11" key="1">
    <citation type="submission" date="2020-07" db="EMBL/GenBank/DDBJ databases">
        <title>Sequencing the genomes of 1000 actinobacteria strains.</title>
        <authorList>
            <person name="Klenk H.-P."/>
        </authorList>
    </citation>
    <scope>NUCLEOTIDE SEQUENCE [LARGE SCALE GENOMIC DNA]</scope>
    <source>
        <strain evidence="10 11">DSM 26154</strain>
    </source>
</reference>
<dbReference type="GO" id="GO:0018104">
    <property type="term" value="P:peptidoglycan-protein cross-linking"/>
    <property type="evidence" value="ECO:0007669"/>
    <property type="project" value="TreeGrafter"/>
</dbReference>
<keyword evidence="11" id="KW-1185">Reference proteome</keyword>
<dbReference type="InterPro" id="IPR002477">
    <property type="entry name" value="Peptidoglycan-bd-like"/>
</dbReference>
<dbReference type="InterPro" id="IPR036365">
    <property type="entry name" value="PGBD-like_sf"/>
</dbReference>
<evidence type="ECO:0000313" key="11">
    <source>
        <dbReference type="Proteomes" id="UP000554054"/>
    </source>
</evidence>
<keyword evidence="8" id="KW-1133">Transmembrane helix</keyword>
<feature type="active site" description="Proton donor/acceptor" evidence="6">
    <location>
        <position position="283"/>
    </location>
</feature>
<dbReference type="UniPathway" id="UPA00219"/>
<evidence type="ECO:0000256" key="4">
    <source>
        <dbReference type="ARBA" id="ARBA00022984"/>
    </source>
</evidence>
<keyword evidence="3 6" id="KW-0133">Cell shape</keyword>
<dbReference type="Gene3D" id="2.40.440.10">
    <property type="entry name" value="L,D-transpeptidase catalytic domain-like"/>
    <property type="match status" value="1"/>
</dbReference>
<dbReference type="GO" id="GO:0016740">
    <property type="term" value="F:transferase activity"/>
    <property type="evidence" value="ECO:0007669"/>
    <property type="project" value="UniProtKB-KW"/>
</dbReference>
<dbReference type="SUPFAM" id="SSF47090">
    <property type="entry name" value="PGBD-like"/>
    <property type="match status" value="2"/>
</dbReference>
<dbReference type="GO" id="GO:0008360">
    <property type="term" value="P:regulation of cell shape"/>
    <property type="evidence" value="ECO:0007669"/>
    <property type="project" value="UniProtKB-UniRule"/>
</dbReference>
<dbReference type="InterPro" id="IPR050979">
    <property type="entry name" value="LD-transpeptidase"/>
</dbReference>
<keyword evidence="4 6" id="KW-0573">Peptidoglycan synthesis</keyword>
<keyword evidence="8" id="KW-0812">Transmembrane</keyword>
<evidence type="ECO:0000256" key="1">
    <source>
        <dbReference type="ARBA" id="ARBA00004752"/>
    </source>
</evidence>
<dbReference type="GO" id="GO:0071972">
    <property type="term" value="F:peptidoglycan L,D-transpeptidase activity"/>
    <property type="evidence" value="ECO:0007669"/>
    <property type="project" value="TreeGrafter"/>
</dbReference>
<feature type="region of interest" description="Disordered" evidence="7">
    <location>
        <begin position="114"/>
        <end position="145"/>
    </location>
</feature>
<dbReference type="InterPro" id="IPR038063">
    <property type="entry name" value="Transpep_catalytic_dom"/>
</dbReference>
<gene>
    <name evidence="10" type="ORF">BJY20_000890</name>
</gene>
<dbReference type="PANTHER" id="PTHR30582:SF2">
    <property type="entry name" value="L,D-TRANSPEPTIDASE YCIB-RELATED"/>
    <property type="match status" value="1"/>
</dbReference>
<dbReference type="Pfam" id="PF01471">
    <property type="entry name" value="PG_binding_1"/>
    <property type="match status" value="2"/>
</dbReference>
<evidence type="ECO:0000313" key="10">
    <source>
        <dbReference type="EMBL" id="NYF97498.1"/>
    </source>
</evidence>
<sequence>MNTYQARHAALDPAISSQRRLLVRGGTAAVVAAGLGGLGALPAAAASHPTLRRGSRGPAVRELQRKLLDGGYKHSGVDGIFGPSTRGAVVALQRDHRLVVDGICGPETWAVVDRLGSGGGGGSDPEPEDPPTSGSHPMLRKGSRGSAVMRLQRTMRANGYWHSGNDGVYGQTTAQAVMAVQKVHGLTRDGVCGPNTWSVIERLGRPRGRTSSGTVMEVDLAKQVVIFVVAGRTKWVMNTSTGKSGWRTPRGRFRIFRQVNRMDYGPLGALWRPKYFNGGIAIHGSGYIPGYPASHGCIRTSNAATNYIWGSGLAPIGRRVWVY</sequence>
<dbReference type="Pfam" id="PF03734">
    <property type="entry name" value="YkuD"/>
    <property type="match status" value="1"/>
</dbReference>
<name>A0A852VP69_9MICO</name>
<comment type="pathway">
    <text evidence="1 6">Cell wall biogenesis; peptidoglycan biosynthesis.</text>
</comment>
<evidence type="ECO:0000259" key="9">
    <source>
        <dbReference type="PROSITE" id="PS52029"/>
    </source>
</evidence>
<dbReference type="InterPro" id="IPR005490">
    <property type="entry name" value="LD_TPept_cat_dom"/>
</dbReference>
<dbReference type="InterPro" id="IPR036366">
    <property type="entry name" value="PGBDSf"/>
</dbReference>
<organism evidence="10 11">
    <name type="scientific">Janibacter cremeus</name>
    <dbReference type="NCBI Taxonomy" id="1285192"/>
    <lineage>
        <taxon>Bacteria</taxon>
        <taxon>Bacillati</taxon>
        <taxon>Actinomycetota</taxon>
        <taxon>Actinomycetes</taxon>
        <taxon>Micrococcales</taxon>
        <taxon>Intrasporangiaceae</taxon>
        <taxon>Janibacter</taxon>
    </lineage>
</organism>
<feature type="domain" description="L,D-TPase catalytic" evidence="9">
    <location>
        <begin position="214"/>
        <end position="323"/>
    </location>
</feature>
<evidence type="ECO:0000256" key="6">
    <source>
        <dbReference type="PROSITE-ProRule" id="PRU01373"/>
    </source>
</evidence>
<evidence type="ECO:0000256" key="5">
    <source>
        <dbReference type="ARBA" id="ARBA00023316"/>
    </source>
</evidence>
<keyword evidence="10" id="KW-0378">Hydrolase</keyword>
<evidence type="ECO:0000256" key="8">
    <source>
        <dbReference type="SAM" id="Phobius"/>
    </source>
</evidence>
<evidence type="ECO:0000256" key="3">
    <source>
        <dbReference type="ARBA" id="ARBA00022960"/>
    </source>
</evidence>
<dbReference type="CDD" id="cd16913">
    <property type="entry name" value="YkuD_like"/>
    <property type="match status" value="1"/>
</dbReference>
<dbReference type="Gene3D" id="1.10.101.10">
    <property type="entry name" value="PGBD-like superfamily/PGBD"/>
    <property type="match status" value="2"/>
</dbReference>
<dbReference type="GO" id="GO:0071555">
    <property type="term" value="P:cell wall organization"/>
    <property type="evidence" value="ECO:0007669"/>
    <property type="project" value="UniProtKB-UniRule"/>
</dbReference>
<evidence type="ECO:0000256" key="2">
    <source>
        <dbReference type="ARBA" id="ARBA00022679"/>
    </source>
</evidence>
<accession>A0A852VP69</accession>
<dbReference type="RefSeq" id="WP_185990426.1">
    <property type="nucleotide sequence ID" value="NZ_JACCAE010000001.1"/>
</dbReference>
<dbReference type="PROSITE" id="PS51318">
    <property type="entry name" value="TAT"/>
    <property type="match status" value="1"/>
</dbReference>
<dbReference type="InterPro" id="IPR006311">
    <property type="entry name" value="TAT_signal"/>
</dbReference>
<proteinExistence type="predicted"/>